<dbReference type="Gene3D" id="3.90.1800.10">
    <property type="entry name" value="RNA polymerase alpha subunit dimerisation domain"/>
    <property type="match status" value="1"/>
</dbReference>
<evidence type="ECO:0000256" key="5">
    <source>
        <dbReference type="ARBA" id="ARBA00022695"/>
    </source>
</evidence>
<keyword evidence="8" id="KW-0804">Transcription</keyword>
<evidence type="ECO:0000259" key="10">
    <source>
        <dbReference type="Pfam" id="PF00562"/>
    </source>
</evidence>
<feature type="compositionally biased region" description="Basic and acidic residues" evidence="9">
    <location>
        <begin position="1365"/>
        <end position="1384"/>
    </location>
</feature>
<feature type="compositionally biased region" description="Basic and acidic residues" evidence="9">
    <location>
        <begin position="1430"/>
        <end position="1444"/>
    </location>
</feature>
<feature type="compositionally biased region" description="Basic and acidic residues" evidence="9">
    <location>
        <begin position="1333"/>
        <end position="1348"/>
    </location>
</feature>
<evidence type="ECO:0000256" key="4">
    <source>
        <dbReference type="ARBA" id="ARBA00022679"/>
    </source>
</evidence>
<reference evidence="16" key="1">
    <citation type="journal article" date="2020" name="Nature">
        <title>Giant virus diversity and host interactions through global metagenomics.</title>
        <authorList>
            <person name="Schulz F."/>
            <person name="Roux S."/>
            <person name="Paez-Espino D."/>
            <person name="Jungbluth S."/>
            <person name="Walsh D.A."/>
            <person name="Denef V.J."/>
            <person name="McMahon K.D."/>
            <person name="Konstantinidis K.T."/>
            <person name="Eloe-Fadrosh E.A."/>
            <person name="Kyrpides N.C."/>
            <person name="Woyke T."/>
        </authorList>
    </citation>
    <scope>NUCLEOTIDE SEQUENCE</scope>
    <source>
        <strain evidence="16">GVMAG-S-ERX556106-38</strain>
    </source>
</reference>
<dbReference type="GO" id="GO:0000428">
    <property type="term" value="C:DNA-directed RNA polymerase complex"/>
    <property type="evidence" value="ECO:0007669"/>
    <property type="project" value="UniProtKB-KW"/>
</dbReference>
<dbReference type="GO" id="GO:0046872">
    <property type="term" value="F:metal ion binding"/>
    <property type="evidence" value="ECO:0007669"/>
    <property type="project" value="UniProtKB-KW"/>
</dbReference>
<evidence type="ECO:0000256" key="2">
    <source>
        <dbReference type="ARBA" id="ARBA00012418"/>
    </source>
</evidence>
<dbReference type="Pfam" id="PF04566">
    <property type="entry name" value="RNA_pol_Rpb2_4"/>
    <property type="match status" value="1"/>
</dbReference>
<feature type="compositionally biased region" description="Acidic residues" evidence="9">
    <location>
        <begin position="1349"/>
        <end position="1361"/>
    </location>
</feature>
<feature type="domain" description="RNA polymerase Rpb2" evidence="14">
    <location>
        <begin position="472"/>
        <end position="535"/>
    </location>
</feature>
<evidence type="ECO:0000256" key="7">
    <source>
        <dbReference type="ARBA" id="ARBA00022833"/>
    </source>
</evidence>
<dbReference type="EMBL" id="MN738836">
    <property type="protein sequence ID" value="QHT38883.1"/>
    <property type="molecule type" value="Genomic_DNA"/>
</dbReference>
<dbReference type="InterPro" id="IPR007646">
    <property type="entry name" value="RNA_pol_Rpb2_4"/>
</dbReference>
<evidence type="ECO:0000259" key="13">
    <source>
        <dbReference type="Pfam" id="PF04563"/>
    </source>
</evidence>
<dbReference type="InterPro" id="IPR014724">
    <property type="entry name" value="RNA_pol_RPB2_OB-fold"/>
</dbReference>
<keyword evidence="3" id="KW-0240">DNA-directed RNA polymerase</keyword>
<dbReference type="SUPFAM" id="SSF64484">
    <property type="entry name" value="beta and beta-prime subunits of DNA dependent RNA-polymerase"/>
    <property type="match status" value="1"/>
</dbReference>
<dbReference type="GO" id="GO:0003677">
    <property type="term" value="F:DNA binding"/>
    <property type="evidence" value="ECO:0007669"/>
    <property type="project" value="InterPro"/>
</dbReference>
<dbReference type="Gene3D" id="3.90.1070.20">
    <property type="match status" value="1"/>
</dbReference>
<accession>A0A6C0FE54</accession>
<feature type="domain" description="RNA polymerase Rpb2" evidence="12">
    <location>
        <begin position="238"/>
        <end position="372"/>
    </location>
</feature>
<dbReference type="InterPro" id="IPR015712">
    <property type="entry name" value="DNA-dir_RNA_pol_su2"/>
</dbReference>
<dbReference type="InterPro" id="IPR037034">
    <property type="entry name" value="RNA_pol_Rpb2_2_sf"/>
</dbReference>
<dbReference type="Gene3D" id="2.40.50.150">
    <property type="match status" value="1"/>
</dbReference>
<dbReference type="Pfam" id="PF04563">
    <property type="entry name" value="RNA_pol_Rpb2_1"/>
    <property type="match status" value="1"/>
</dbReference>
<dbReference type="InterPro" id="IPR007121">
    <property type="entry name" value="RNA_pol_bsu_CS"/>
</dbReference>
<dbReference type="GO" id="GO:0006351">
    <property type="term" value="P:DNA-templated transcription"/>
    <property type="evidence" value="ECO:0007669"/>
    <property type="project" value="InterPro"/>
</dbReference>
<dbReference type="Gene3D" id="3.90.1110.10">
    <property type="entry name" value="RNA polymerase Rpb2, domain 2"/>
    <property type="match status" value="1"/>
</dbReference>
<evidence type="ECO:0000256" key="9">
    <source>
        <dbReference type="SAM" id="MobiDB-lite"/>
    </source>
</evidence>
<evidence type="ECO:0000259" key="12">
    <source>
        <dbReference type="Pfam" id="PF04561"/>
    </source>
</evidence>
<sequence>MEDVSWKIINKYFQDNPYNLIAHHLDSYNNFFENDMKKVFKDNNPFRFIEKTDTAGDDKVCECFIYMGGREGNSIYYSKPIIYNDDEKEDLKYMYPNIARLRSMTYGINIYYDIVADLIYYENDEKKERTITLNKVFLCKFPIMLHSNLCILKSLPSDTRYEMGECLEDVGGYFIIDGNEKVLVSQEKFADNMLYIKKHNEDSSYEYSAEIRSVSEDPSKPIRTTSVNIVSESTKYTNHNIVVLIPNVRLPIPLFVVMRALGVTSDKDIIKHCILDLEKNKQLIDLFIPSIHDAAGIFTQQSALNYIKEFTKRTTLNGVLEILMDYFLPHIGTENFIDKAYFLGHMVYKLLRVYSNIDQPTDRDNFMYKRVELSGTLIYQLFREYYLIFKKEVEQKIDKEFYFHDKEYKKGKEIVTVDDAKVVSYRKNFTSLIEDNHAAFFKPTTIEKGIRIAFKGNWGATDQTKKIGVLQEMNRLSNLSVACHLRKFVLPLDPTAKVTGPRLLHASQWGYIDPVDTPDGGNCGLHKHMAISTYVTSGSSASPMIKWLRTKTTMKLLAECNSDTIASFTKMFVNGNWVGVLDNPLDTIKLFKLYRRSGLIPAYNSISFMYNVNEIHIYTDSGRLTRPLYYIENGMISYGNSPKNNTILKNLMDDKFSWNEIVNGFKDKNEDFNSINLNEYHDVGDVYPTIKKEMSRVDNIQEFERLFSGKLAVVDYLDTSEESSHYIATVPEDLPKSKYYSHLEIHPSLLLGILGNSIIFPEQNPSTRNAFSCGQSKQAVSMYHTNFQNRMDKMGVVLNAGQVPLVKSRYLKYINNERVPYGVNAIVAIMSYTSYNVEDAILINKGAVDRGLFRTTYYTTYEAREESSKISKENVDMKFADVLKNPEVRGVKPNHDYDSLNEYGLIVEETEMDPIVKKAVIGRIVTSSDITQSASDASVFPKRGQVGVVDKTFMTDGEEGTRIAKVRIREERIPAIGDKMASRAGQKGTIGLIIPEKDMPYASDGTVPDLIINPHAIPSRMTIGQLLEALIGKVDTTLGGFGDCTAFTMKGANTEAFGKILTHNGYHSSGNQVLYSGFTGEQLNADIFIGPTYYMRLKHMVKDKINYRATGPDVLMTRQPVHGRANDGGLRIGEMERDGIMAHGASAFLNDAFMNRADEYHMAICNKTGAIAAYNKEAKIMLSPHADGPLQFTTTLDGNVNLEKISHHGKSFSIVRIPYSFKLLLQELQAMNVHMKIITEDNIDHLTTMSYSDNINKLMKDNSSLEGVFSKLKTDIRSQMKNVVKEPVKPIQQQTSTVVPIPENNNMVGMSTLNPTTPPLDRLKPTSPILPPPDKESDSNAVSNKDKELEEGEILSEEEYVSEPVENKEVPDISKFKLDTEKDQVPQVEPGEESTMIKDPNIQSQFDALPEKDKMKLMKVVASIESEEEQEKRRQEREEQKKQETLINISTASIDATKNEMSDKVGDNSAVSILKVEKEKADEDENNEDDENKEETSGGGMKKTISFDTS</sequence>
<dbReference type="Pfam" id="PF00562">
    <property type="entry name" value="RNA_pol_Rpb2_6"/>
    <property type="match status" value="1"/>
</dbReference>
<dbReference type="InterPro" id="IPR007642">
    <property type="entry name" value="RNA_pol_Rpb2_2"/>
</dbReference>
<keyword evidence="6" id="KW-0479">Metal-binding</keyword>
<dbReference type="CDD" id="cd00653">
    <property type="entry name" value="RNA_pol_B_RPB2"/>
    <property type="match status" value="1"/>
</dbReference>
<feature type="compositionally biased region" description="Acidic residues" evidence="9">
    <location>
        <begin position="1482"/>
        <end position="1493"/>
    </location>
</feature>
<dbReference type="Pfam" id="PF04560">
    <property type="entry name" value="RNA_pol_Rpb2_7"/>
    <property type="match status" value="1"/>
</dbReference>
<feature type="region of interest" description="Disordered" evidence="9">
    <location>
        <begin position="1425"/>
        <end position="1510"/>
    </location>
</feature>
<feature type="domain" description="RNA polymerase beta subunit protrusion" evidence="13">
    <location>
        <begin position="20"/>
        <end position="401"/>
    </location>
</feature>
<evidence type="ECO:0000256" key="8">
    <source>
        <dbReference type="ARBA" id="ARBA00023163"/>
    </source>
</evidence>
<feature type="domain" description="RNA polymerase Rpb2" evidence="11">
    <location>
        <begin position="1128"/>
        <end position="1239"/>
    </location>
</feature>
<dbReference type="InterPro" id="IPR007645">
    <property type="entry name" value="RNA_pol_Rpb2_3"/>
</dbReference>
<feature type="compositionally biased region" description="Polar residues" evidence="9">
    <location>
        <begin position="1445"/>
        <end position="1456"/>
    </location>
</feature>
<proteinExistence type="inferred from homology"/>
<keyword evidence="4" id="KW-0808">Transferase</keyword>
<feature type="domain" description="DNA-directed RNA polymerase subunit 2 hybrid-binding" evidence="10">
    <location>
        <begin position="758"/>
        <end position="1125"/>
    </location>
</feature>
<dbReference type="InterPro" id="IPR007120">
    <property type="entry name" value="DNA-dir_RNAP_su2_dom"/>
</dbReference>
<protein>
    <recommendedName>
        <fullName evidence="2">DNA-directed RNA polymerase</fullName>
        <ecNumber evidence="2">2.7.7.6</ecNumber>
    </recommendedName>
</protein>
<dbReference type="PROSITE" id="PS01166">
    <property type="entry name" value="RNA_POL_BETA"/>
    <property type="match status" value="1"/>
</dbReference>
<evidence type="ECO:0000256" key="1">
    <source>
        <dbReference type="ARBA" id="ARBA00006835"/>
    </source>
</evidence>
<evidence type="ECO:0000256" key="6">
    <source>
        <dbReference type="ARBA" id="ARBA00022723"/>
    </source>
</evidence>
<evidence type="ECO:0000259" key="15">
    <source>
        <dbReference type="Pfam" id="PF04566"/>
    </source>
</evidence>
<dbReference type="GO" id="GO:0003899">
    <property type="term" value="F:DNA-directed RNA polymerase activity"/>
    <property type="evidence" value="ECO:0007669"/>
    <property type="project" value="UniProtKB-EC"/>
</dbReference>
<feature type="compositionally biased region" description="Basic and acidic residues" evidence="9">
    <location>
        <begin position="1457"/>
        <end position="1466"/>
    </location>
</feature>
<dbReference type="Pfam" id="PF04565">
    <property type="entry name" value="RNA_pol_Rpb2_3"/>
    <property type="match status" value="1"/>
</dbReference>
<feature type="region of interest" description="Disordered" evidence="9">
    <location>
        <begin position="1311"/>
        <end position="1399"/>
    </location>
</feature>
<dbReference type="EC" id="2.7.7.6" evidence="2"/>
<dbReference type="Pfam" id="PF04561">
    <property type="entry name" value="RNA_pol_Rpb2_2"/>
    <property type="match status" value="1"/>
</dbReference>
<evidence type="ECO:0000259" key="11">
    <source>
        <dbReference type="Pfam" id="PF04560"/>
    </source>
</evidence>
<dbReference type="GO" id="GO:0032549">
    <property type="term" value="F:ribonucleoside binding"/>
    <property type="evidence" value="ECO:0007669"/>
    <property type="project" value="InterPro"/>
</dbReference>
<evidence type="ECO:0000256" key="3">
    <source>
        <dbReference type="ARBA" id="ARBA00022478"/>
    </source>
</evidence>
<dbReference type="Gene3D" id="2.40.270.10">
    <property type="entry name" value="DNA-directed RNA polymerase, subunit 2, domain 6"/>
    <property type="match status" value="1"/>
</dbReference>
<keyword evidence="5" id="KW-0548">Nucleotidyltransferase</keyword>
<evidence type="ECO:0000313" key="16">
    <source>
        <dbReference type="EMBL" id="QHT38883.1"/>
    </source>
</evidence>
<dbReference type="InterPro" id="IPR037033">
    <property type="entry name" value="DNA-dir_RNAP_su2_hyb_sf"/>
</dbReference>
<keyword evidence="7" id="KW-0862">Zinc</keyword>
<dbReference type="PANTHER" id="PTHR20856">
    <property type="entry name" value="DNA-DIRECTED RNA POLYMERASE I SUBUNIT 2"/>
    <property type="match status" value="1"/>
</dbReference>
<evidence type="ECO:0000259" key="14">
    <source>
        <dbReference type="Pfam" id="PF04565"/>
    </source>
</evidence>
<comment type="similarity">
    <text evidence="1">Belongs to the RNA polymerase beta chain family.</text>
</comment>
<dbReference type="InterPro" id="IPR007641">
    <property type="entry name" value="RNA_pol_Rpb2_7"/>
</dbReference>
<name>A0A6C0FE54_9ZZZZ</name>
<feature type="domain" description="RNA polymerase Rpb2" evidence="15">
    <location>
        <begin position="572"/>
        <end position="632"/>
    </location>
</feature>
<dbReference type="InterPro" id="IPR007644">
    <property type="entry name" value="RNA_pol_bsu_protrusion"/>
</dbReference>
<organism evidence="16">
    <name type="scientific">viral metagenome</name>
    <dbReference type="NCBI Taxonomy" id="1070528"/>
    <lineage>
        <taxon>unclassified sequences</taxon>
        <taxon>metagenomes</taxon>
        <taxon>organismal metagenomes</taxon>
    </lineage>
</organism>